<organism evidence="3 4">
    <name type="scientific">Leucobacter muris</name>
    <dbReference type="NCBI Taxonomy" id="1935379"/>
    <lineage>
        <taxon>Bacteria</taxon>
        <taxon>Bacillati</taxon>
        <taxon>Actinomycetota</taxon>
        <taxon>Actinomycetes</taxon>
        <taxon>Micrococcales</taxon>
        <taxon>Microbacteriaceae</taxon>
        <taxon>Leucobacter</taxon>
    </lineage>
</organism>
<proteinExistence type="predicted"/>
<evidence type="ECO:0000256" key="1">
    <source>
        <dbReference type="SAM" id="MobiDB-lite"/>
    </source>
</evidence>
<protein>
    <recommendedName>
        <fullName evidence="5">DM13 domain-containing protein</fullName>
    </recommendedName>
</protein>
<feature type="chain" id="PRO_5046719198" description="DM13 domain-containing protein" evidence="2">
    <location>
        <begin position="33"/>
        <end position="173"/>
    </location>
</feature>
<feature type="compositionally biased region" description="Basic and acidic residues" evidence="1">
    <location>
        <begin position="56"/>
        <end position="84"/>
    </location>
</feature>
<gene>
    <name evidence="3" type="ORF">Leucomu_07990</name>
</gene>
<dbReference type="PROSITE" id="PS51257">
    <property type="entry name" value="PROKAR_LIPOPROTEIN"/>
    <property type="match status" value="1"/>
</dbReference>
<accession>A0ABX5QFR3</accession>
<evidence type="ECO:0000313" key="4">
    <source>
        <dbReference type="Proteomes" id="UP000285768"/>
    </source>
</evidence>
<feature type="signal peptide" evidence="2">
    <location>
        <begin position="1"/>
        <end position="32"/>
    </location>
</feature>
<evidence type="ECO:0008006" key="5">
    <source>
        <dbReference type="Google" id="ProtNLM"/>
    </source>
</evidence>
<reference evidence="3 4" key="1">
    <citation type="submission" date="2019-01" db="EMBL/GenBank/DDBJ databases">
        <title>Leucobacter muris sp. nov. isolated from the nose of a laboratory mouse.</title>
        <authorList>
            <person name="Benga L."/>
            <person name="Sproeer C."/>
            <person name="Schumann P."/>
            <person name="Verbarg S."/>
            <person name="Bunk B."/>
            <person name="Engelhardt E."/>
            <person name="Benten P.M."/>
            <person name="Sager M."/>
        </authorList>
    </citation>
    <scope>NUCLEOTIDE SEQUENCE [LARGE SCALE GENOMIC DNA]</scope>
    <source>
        <strain evidence="3 4">DSM 101948</strain>
    </source>
</reference>
<feature type="region of interest" description="Disordered" evidence="1">
    <location>
        <begin position="42"/>
        <end position="85"/>
    </location>
</feature>
<keyword evidence="4" id="KW-1185">Reference proteome</keyword>
<name>A0ABX5QFR3_9MICO</name>
<dbReference type="RefSeq" id="WP_128386874.1">
    <property type="nucleotide sequence ID" value="NZ_CP035037.1"/>
</dbReference>
<evidence type="ECO:0000256" key="2">
    <source>
        <dbReference type="SAM" id="SignalP"/>
    </source>
</evidence>
<keyword evidence="2" id="KW-0732">Signal</keyword>
<dbReference type="Proteomes" id="UP000285768">
    <property type="component" value="Chromosome"/>
</dbReference>
<dbReference type="EMBL" id="CP035037">
    <property type="protein sequence ID" value="QAB17861.1"/>
    <property type="molecule type" value="Genomic_DNA"/>
</dbReference>
<sequence length="173" mass="18286">MTPREPLHLPRTRAMAAAALAALLTVSLASCAPETDDIAGAKTKDQLASGEASEDQGQRAEIPDEASQKKTELPESFPTDRFELPRGAVIDDAGERSAGDWFVVLRAKDASTAATQWTEVIETGGFEVSDQQGDVERDASATLQGSGLDVFALMLPQDDSSVLLSYDITSSGS</sequence>
<evidence type="ECO:0000313" key="3">
    <source>
        <dbReference type="EMBL" id="QAB17861.1"/>
    </source>
</evidence>